<dbReference type="Proteomes" id="UP001201273">
    <property type="component" value="Unassembled WGS sequence"/>
</dbReference>
<accession>A0ABS8W9D9</accession>
<dbReference type="RefSeq" id="WP_233052345.1">
    <property type="nucleotide sequence ID" value="NZ_JAIMJA010000007.1"/>
</dbReference>
<reference evidence="2 3" key="1">
    <citation type="journal article" date="2022" name="Environ. Microbiol. Rep.">
        <title>Eco-phylogenetic analyses reveal divergent evolution of vitamin B12 metabolism in the marine bacterial family 'Psychromonadaceae'.</title>
        <authorList>
            <person name="Jin X."/>
            <person name="Yang Y."/>
            <person name="Cao H."/>
            <person name="Gao B."/>
            <person name="Zhao Z."/>
        </authorList>
    </citation>
    <scope>NUCLEOTIDE SEQUENCE [LARGE SCALE GENOMIC DNA]</scope>
    <source>
        <strain evidence="2 3">MKS20</strain>
    </source>
</reference>
<keyword evidence="1" id="KW-0812">Transmembrane</keyword>
<feature type="transmembrane region" description="Helical" evidence="1">
    <location>
        <begin position="14"/>
        <end position="34"/>
    </location>
</feature>
<keyword evidence="1" id="KW-0472">Membrane</keyword>
<evidence type="ECO:0000256" key="1">
    <source>
        <dbReference type="SAM" id="Phobius"/>
    </source>
</evidence>
<proteinExistence type="predicted"/>
<dbReference type="EMBL" id="JAIMJA010000007">
    <property type="protein sequence ID" value="MCE2594833.1"/>
    <property type="molecule type" value="Genomic_DNA"/>
</dbReference>
<feature type="transmembrane region" description="Helical" evidence="1">
    <location>
        <begin position="107"/>
        <end position="124"/>
    </location>
</feature>
<keyword evidence="3" id="KW-1185">Reference proteome</keyword>
<name>A0ABS8W9D9_9GAMM</name>
<organism evidence="2 3">
    <name type="scientific">Motilimonas cestriensis</name>
    <dbReference type="NCBI Taxonomy" id="2742685"/>
    <lineage>
        <taxon>Bacteria</taxon>
        <taxon>Pseudomonadati</taxon>
        <taxon>Pseudomonadota</taxon>
        <taxon>Gammaproteobacteria</taxon>
        <taxon>Alteromonadales</taxon>
        <taxon>Alteromonadales genera incertae sedis</taxon>
        <taxon>Motilimonas</taxon>
    </lineage>
</organism>
<evidence type="ECO:0000313" key="2">
    <source>
        <dbReference type="EMBL" id="MCE2594833.1"/>
    </source>
</evidence>
<gene>
    <name evidence="2" type="ORF">K6Y31_08390</name>
</gene>
<keyword evidence="1" id="KW-1133">Transmembrane helix</keyword>
<protein>
    <submittedName>
        <fullName evidence="2">Uncharacterized protein</fullName>
    </submittedName>
</protein>
<comment type="caution">
    <text evidence="2">The sequence shown here is derived from an EMBL/GenBank/DDBJ whole genome shotgun (WGS) entry which is preliminary data.</text>
</comment>
<sequence>MDRLTPQFKKQQRMAYFVIVALLFQIFISATVLLNPALVTQSNWLNSALGDNVLLCTSTGFKWVDINELVETNQVNASQSSPVTSTATNTEHDSVNFTCPLLKACQYYALLSALLILVLSAWLTRSKIALPHYVYLCSLQKVYLLHAPKTSPPALFTA</sequence>
<evidence type="ECO:0000313" key="3">
    <source>
        <dbReference type="Proteomes" id="UP001201273"/>
    </source>
</evidence>